<gene>
    <name evidence="2" type="ORF">JL09_g7067</name>
</gene>
<feature type="region of interest" description="Disordered" evidence="1">
    <location>
        <begin position="1"/>
        <end position="35"/>
    </location>
</feature>
<evidence type="ECO:0000313" key="2">
    <source>
        <dbReference type="EMBL" id="KGK32326.1"/>
    </source>
</evidence>
<evidence type="ECO:0000256" key="1">
    <source>
        <dbReference type="SAM" id="MobiDB-lite"/>
    </source>
</evidence>
<dbReference type="HOGENOM" id="CLU_3368625_0_0_1"/>
<comment type="caution">
    <text evidence="2">The sequence shown here is derived from an EMBL/GenBank/DDBJ whole genome shotgun (WGS) entry which is preliminary data.</text>
</comment>
<proteinExistence type="predicted"/>
<evidence type="ECO:0000313" key="3">
    <source>
        <dbReference type="Proteomes" id="UP000029867"/>
    </source>
</evidence>
<dbReference type="EMBL" id="JQFK01002409">
    <property type="protein sequence ID" value="KGK32326.1"/>
    <property type="molecule type" value="Genomic_DNA"/>
</dbReference>
<feature type="compositionally biased region" description="Polar residues" evidence="1">
    <location>
        <begin position="1"/>
        <end position="25"/>
    </location>
</feature>
<name>A0A099NK50_PICKU</name>
<reference evidence="3" key="1">
    <citation type="journal article" date="2014" name="Microb. Cell Fact.">
        <title>Exploiting Issatchenkia orientalis SD108 for succinic acid production.</title>
        <authorList>
            <person name="Xiao H."/>
            <person name="Shao Z."/>
            <person name="Jiang Y."/>
            <person name="Dole S."/>
            <person name="Zhao H."/>
        </authorList>
    </citation>
    <scope>NUCLEOTIDE SEQUENCE [LARGE SCALE GENOMIC DNA]</scope>
    <source>
        <strain evidence="3">SD108</strain>
    </source>
</reference>
<organism evidence="2 3">
    <name type="scientific">Pichia kudriavzevii</name>
    <name type="common">Yeast</name>
    <name type="synonym">Issatchenkia orientalis</name>
    <dbReference type="NCBI Taxonomy" id="4909"/>
    <lineage>
        <taxon>Eukaryota</taxon>
        <taxon>Fungi</taxon>
        <taxon>Dikarya</taxon>
        <taxon>Ascomycota</taxon>
        <taxon>Saccharomycotina</taxon>
        <taxon>Pichiomycetes</taxon>
        <taxon>Pichiales</taxon>
        <taxon>Pichiaceae</taxon>
        <taxon>Pichia</taxon>
    </lineage>
</organism>
<dbReference type="Proteomes" id="UP000029867">
    <property type="component" value="Unassembled WGS sequence"/>
</dbReference>
<sequence>MSTTWRPSQAHRTSQQGRRSSSHKTPSPDKPIPGC</sequence>
<accession>A0A099NK50</accession>
<dbReference type="AlphaFoldDB" id="A0A099NK50"/>
<protein>
    <submittedName>
        <fullName evidence="2">Uncharacterized protein</fullName>
    </submittedName>
</protein>